<feature type="region of interest" description="Disordered" evidence="1">
    <location>
        <begin position="77"/>
        <end position="99"/>
    </location>
</feature>
<accession>A0A0F7SWL3</accession>
<sequence length="99" mass="11078">MGWKYDALEVGVITPNREKHRVGRSESDTVMSECIACSSVLYVIRIRSLSVFAWASVTVPGVVGSVARATKLPKSVLRHGDHDHDHRWQHPEQSLLSEL</sequence>
<proteinExistence type="predicted"/>
<evidence type="ECO:0000313" key="2">
    <source>
        <dbReference type="EMBL" id="CED85035.1"/>
    </source>
</evidence>
<feature type="compositionally biased region" description="Basic and acidic residues" evidence="1">
    <location>
        <begin position="78"/>
        <end position="90"/>
    </location>
</feature>
<dbReference type="AlphaFoldDB" id="A0A0F7SWL3"/>
<organism evidence="2">
    <name type="scientific">Phaffia rhodozyma</name>
    <name type="common">Yeast</name>
    <name type="synonym">Xanthophyllomyces dendrorhous</name>
    <dbReference type="NCBI Taxonomy" id="264483"/>
    <lineage>
        <taxon>Eukaryota</taxon>
        <taxon>Fungi</taxon>
        <taxon>Dikarya</taxon>
        <taxon>Basidiomycota</taxon>
        <taxon>Agaricomycotina</taxon>
        <taxon>Tremellomycetes</taxon>
        <taxon>Cystofilobasidiales</taxon>
        <taxon>Mrakiaceae</taxon>
        <taxon>Phaffia</taxon>
    </lineage>
</organism>
<dbReference type="EMBL" id="LN483332">
    <property type="protein sequence ID" value="CED85035.1"/>
    <property type="molecule type" value="Genomic_DNA"/>
</dbReference>
<protein>
    <submittedName>
        <fullName evidence="2">Uncharacterized protein</fullName>
    </submittedName>
</protein>
<name>A0A0F7SWL3_PHARH</name>
<reference evidence="2" key="1">
    <citation type="submission" date="2014-08" db="EMBL/GenBank/DDBJ databases">
        <authorList>
            <person name="Sharma Rahul"/>
            <person name="Thines Marco"/>
        </authorList>
    </citation>
    <scope>NUCLEOTIDE SEQUENCE</scope>
</reference>
<evidence type="ECO:0000256" key="1">
    <source>
        <dbReference type="SAM" id="MobiDB-lite"/>
    </source>
</evidence>